<reference evidence="1 2" key="1">
    <citation type="journal article" date="2019" name="Emerg. Microbes Infect.">
        <title>Comprehensive subspecies identification of 175 nontuberculous mycobacteria species based on 7547 genomic profiles.</title>
        <authorList>
            <person name="Matsumoto Y."/>
            <person name="Kinjo T."/>
            <person name="Motooka D."/>
            <person name="Nabeya D."/>
            <person name="Jung N."/>
            <person name="Uechi K."/>
            <person name="Horii T."/>
            <person name="Iida T."/>
            <person name="Fujita J."/>
            <person name="Nakamura S."/>
        </authorList>
    </citation>
    <scope>NUCLEOTIDE SEQUENCE [LARGE SCALE GENOMIC DNA]</scope>
    <source>
        <strain evidence="1 2">JCM 12375</strain>
    </source>
</reference>
<keyword evidence="2" id="KW-1185">Reference proteome</keyword>
<accession>A0ABM7HMY3</accession>
<proteinExistence type="predicted"/>
<name>A0ABM7HMY3_MYCME</name>
<gene>
    <name evidence="1" type="ORF">MMAGJ_11590</name>
</gene>
<evidence type="ECO:0000313" key="1">
    <source>
        <dbReference type="EMBL" id="BBX31877.1"/>
    </source>
</evidence>
<evidence type="ECO:0000313" key="2">
    <source>
        <dbReference type="Proteomes" id="UP000465622"/>
    </source>
</evidence>
<dbReference type="Proteomes" id="UP000465622">
    <property type="component" value="Chromosome"/>
</dbReference>
<organism evidence="1 2">
    <name type="scientific">Mycolicibacterium mageritense</name>
    <name type="common">Mycobacterium mageritense</name>
    <dbReference type="NCBI Taxonomy" id="53462"/>
    <lineage>
        <taxon>Bacteria</taxon>
        <taxon>Bacillati</taxon>
        <taxon>Actinomycetota</taxon>
        <taxon>Actinomycetes</taxon>
        <taxon>Mycobacteriales</taxon>
        <taxon>Mycobacteriaceae</taxon>
        <taxon>Mycolicibacterium</taxon>
    </lineage>
</organism>
<protein>
    <submittedName>
        <fullName evidence="1">Uncharacterized protein</fullName>
    </submittedName>
</protein>
<sequence>MRSRSGGLEQPAVQGHIPFAGELDVVSFDHASTIGPRLKEWERRVNPGIGRARLTLDGW</sequence>
<dbReference type="EMBL" id="AP022567">
    <property type="protein sequence ID" value="BBX31877.1"/>
    <property type="molecule type" value="Genomic_DNA"/>
</dbReference>